<comment type="subunit">
    <text evidence="13">Interacts with EME1.</text>
</comment>
<dbReference type="InterPro" id="IPR011335">
    <property type="entry name" value="Restrct_endonuc-II-like"/>
</dbReference>
<evidence type="ECO:0000256" key="7">
    <source>
        <dbReference type="ARBA" id="ARBA00022763"/>
    </source>
</evidence>
<dbReference type="EC" id="3.1.22.-" evidence="13"/>
<evidence type="ECO:0000256" key="6">
    <source>
        <dbReference type="ARBA" id="ARBA00022759"/>
    </source>
</evidence>
<evidence type="ECO:0000256" key="9">
    <source>
        <dbReference type="ARBA" id="ARBA00022842"/>
    </source>
</evidence>
<proteinExistence type="inferred from homology"/>
<gene>
    <name evidence="15" type="ORF">PCOR1329_LOCUS36071</name>
</gene>
<dbReference type="SUPFAM" id="SSF52980">
    <property type="entry name" value="Restriction endonuclease-like"/>
    <property type="match status" value="1"/>
</dbReference>
<keyword evidence="12 13" id="KW-0539">Nucleus</keyword>
<keyword evidence="6 13" id="KW-0255">Endonuclease</keyword>
<dbReference type="PANTHER" id="PTHR13451:SF0">
    <property type="entry name" value="CROSSOVER JUNCTION ENDONUCLEASE MUS81"/>
    <property type="match status" value="1"/>
</dbReference>
<comment type="function">
    <text evidence="13">Interacts with EME1 to form a DNA structure-specific endonuclease with substrate preference for branched DNA structures with a 5'-end at the branch nick. Typical substrates include 3'-flap structures, D-loops, replication forks and nicked Holliday junctions. May be required in mitosis for the processing of stalled or collapsed replication fork intermediates. May be required in meiosis for the repair of meiosis-specific double strand breaks subsequent to single-end invasion (SEI).</text>
</comment>
<keyword evidence="11 13" id="KW-0234">DNA repair</keyword>
<comment type="caution">
    <text evidence="15">The sequence shown here is derived from an EMBL/GenBank/DDBJ whole genome shotgun (WGS) entry which is preliminary data.</text>
</comment>
<keyword evidence="10 13" id="KW-0233">DNA recombination</keyword>
<dbReference type="EMBL" id="CAUYUJ010014394">
    <property type="protein sequence ID" value="CAK0840707.1"/>
    <property type="molecule type" value="Genomic_DNA"/>
</dbReference>
<dbReference type="InterPro" id="IPR033309">
    <property type="entry name" value="Mus81"/>
</dbReference>
<protein>
    <recommendedName>
        <fullName evidence="13">Crossover junction endonuclease MUS81</fullName>
        <ecNumber evidence="13">3.1.22.-</ecNumber>
    </recommendedName>
</protein>
<evidence type="ECO:0000256" key="1">
    <source>
        <dbReference type="ARBA" id="ARBA00001946"/>
    </source>
</evidence>
<dbReference type="SMART" id="SM00891">
    <property type="entry name" value="ERCC4"/>
    <property type="match status" value="1"/>
</dbReference>
<evidence type="ECO:0000259" key="14">
    <source>
        <dbReference type="SMART" id="SM00891"/>
    </source>
</evidence>
<dbReference type="CDD" id="cd20074">
    <property type="entry name" value="XPF_nuclease_Mus81"/>
    <property type="match status" value="1"/>
</dbReference>
<keyword evidence="9 13" id="KW-0460">Magnesium</keyword>
<evidence type="ECO:0000256" key="3">
    <source>
        <dbReference type="ARBA" id="ARBA00010015"/>
    </source>
</evidence>
<dbReference type="Pfam" id="PF02732">
    <property type="entry name" value="ERCC4"/>
    <property type="match status" value="1"/>
</dbReference>
<keyword evidence="5 13" id="KW-0479">Metal-binding</keyword>
<evidence type="ECO:0000256" key="5">
    <source>
        <dbReference type="ARBA" id="ARBA00022723"/>
    </source>
</evidence>
<dbReference type="Proteomes" id="UP001189429">
    <property type="component" value="Unassembled WGS sequence"/>
</dbReference>
<organism evidence="15 16">
    <name type="scientific">Prorocentrum cordatum</name>
    <dbReference type="NCBI Taxonomy" id="2364126"/>
    <lineage>
        <taxon>Eukaryota</taxon>
        <taxon>Sar</taxon>
        <taxon>Alveolata</taxon>
        <taxon>Dinophyceae</taxon>
        <taxon>Prorocentrales</taxon>
        <taxon>Prorocentraceae</taxon>
        <taxon>Prorocentrum</taxon>
    </lineage>
</organism>
<reference evidence="15" key="1">
    <citation type="submission" date="2023-10" db="EMBL/GenBank/DDBJ databases">
        <authorList>
            <person name="Chen Y."/>
            <person name="Shah S."/>
            <person name="Dougan E. K."/>
            <person name="Thang M."/>
            <person name="Chan C."/>
        </authorList>
    </citation>
    <scope>NUCLEOTIDE SEQUENCE [LARGE SCALE GENOMIC DNA]</scope>
</reference>
<evidence type="ECO:0000256" key="2">
    <source>
        <dbReference type="ARBA" id="ARBA00004123"/>
    </source>
</evidence>
<evidence type="ECO:0000256" key="12">
    <source>
        <dbReference type="ARBA" id="ARBA00023242"/>
    </source>
</evidence>
<evidence type="ECO:0000256" key="11">
    <source>
        <dbReference type="ARBA" id="ARBA00023204"/>
    </source>
</evidence>
<evidence type="ECO:0000313" key="15">
    <source>
        <dbReference type="EMBL" id="CAK0840707.1"/>
    </source>
</evidence>
<keyword evidence="7 13" id="KW-0227">DNA damage</keyword>
<keyword evidence="8 13" id="KW-0378">Hydrolase</keyword>
<evidence type="ECO:0000256" key="13">
    <source>
        <dbReference type="RuleBase" id="RU369042"/>
    </source>
</evidence>
<evidence type="ECO:0000256" key="10">
    <source>
        <dbReference type="ARBA" id="ARBA00023172"/>
    </source>
</evidence>
<comment type="similarity">
    <text evidence="3 13">Belongs to the XPF family.</text>
</comment>
<comment type="cofactor">
    <cofactor evidence="1 13">
        <name>Mg(2+)</name>
        <dbReference type="ChEBI" id="CHEBI:18420"/>
    </cofactor>
</comment>
<dbReference type="Gene3D" id="1.10.150.670">
    <property type="entry name" value="Crossover junction endonuclease EME1, DNA-binding domain"/>
    <property type="match status" value="1"/>
</dbReference>
<accession>A0ABN9T782</accession>
<keyword evidence="16" id="KW-1185">Reference proteome</keyword>
<comment type="subcellular location">
    <subcellularLocation>
        <location evidence="2 13">Nucleus</location>
    </subcellularLocation>
</comment>
<dbReference type="InterPro" id="IPR047416">
    <property type="entry name" value="XPF_nuclease_Mus81"/>
</dbReference>
<sequence>MGAGREHKARGALLADLARRLGASAVEARSLPLGDVLWVWRTGSGEAEQEVLAGWIIERKTFGDLSGSIVDGRYDEQKIRLLEAPGMDGVIYLIEGAGPLFGVTAADDEQHRGGGRGFGQRLLARSLPPATLSTTAVHTQLISGFHVVHTTSTPHSVTVLVAMHEAICHVGSPGRREGGAVPYRDFAERTQKSCHARVFEAFGRMLRVVPSCGPEATEALVDEFQTPQALAAAFRDSSDTDLLLRLKARARGGRAPVSAAALAACRELFAA</sequence>
<evidence type="ECO:0000256" key="4">
    <source>
        <dbReference type="ARBA" id="ARBA00022722"/>
    </source>
</evidence>
<evidence type="ECO:0000256" key="8">
    <source>
        <dbReference type="ARBA" id="ARBA00022801"/>
    </source>
</evidence>
<feature type="domain" description="ERCC4" evidence="14">
    <location>
        <begin position="3"/>
        <end position="98"/>
    </location>
</feature>
<evidence type="ECO:0000313" key="16">
    <source>
        <dbReference type="Proteomes" id="UP001189429"/>
    </source>
</evidence>
<dbReference type="InterPro" id="IPR006166">
    <property type="entry name" value="ERCC4_domain"/>
</dbReference>
<keyword evidence="4 13" id="KW-0540">Nuclease</keyword>
<dbReference type="PANTHER" id="PTHR13451">
    <property type="entry name" value="CLASS II CROSSOVER JUNCTION ENDONUCLEASE MUS81"/>
    <property type="match status" value="1"/>
</dbReference>
<name>A0ABN9T782_9DINO</name>
<dbReference type="InterPro" id="IPR042530">
    <property type="entry name" value="EME1/EME2_C"/>
</dbReference>
<dbReference type="Gene3D" id="3.40.50.10130">
    <property type="match status" value="1"/>
</dbReference>